<evidence type="ECO:0000313" key="2">
    <source>
        <dbReference type="Proteomes" id="UP001167796"/>
    </source>
</evidence>
<name>A0ABT9AFY6_9BACT</name>
<protein>
    <submittedName>
        <fullName evidence="1">Uncharacterized protein</fullName>
    </submittedName>
</protein>
<dbReference type="RefSeq" id="WP_305012274.1">
    <property type="nucleotide sequence ID" value="NZ_JAUQSX010000007.1"/>
</dbReference>
<reference evidence="1" key="1">
    <citation type="submission" date="2023-07" db="EMBL/GenBank/DDBJ databases">
        <authorList>
            <person name="Kim M.K."/>
        </authorList>
    </citation>
    <scope>NUCLEOTIDE SEQUENCE</scope>
    <source>
        <strain evidence="1">M29</strain>
    </source>
</reference>
<keyword evidence="2" id="KW-1185">Reference proteome</keyword>
<organism evidence="1 2">
    <name type="scientific">Hymenobacter mellowenesis</name>
    <dbReference type="NCBI Taxonomy" id="3063995"/>
    <lineage>
        <taxon>Bacteria</taxon>
        <taxon>Pseudomonadati</taxon>
        <taxon>Bacteroidota</taxon>
        <taxon>Cytophagia</taxon>
        <taxon>Cytophagales</taxon>
        <taxon>Hymenobacteraceae</taxon>
        <taxon>Hymenobacter</taxon>
    </lineage>
</organism>
<accession>A0ABT9AFY6</accession>
<evidence type="ECO:0000313" key="1">
    <source>
        <dbReference type="EMBL" id="MDO7847597.1"/>
    </source>
</evidence>
<comment type="caution">
    <text evidence="1">The sequence shown here is derived from an EMBL/GenBank/DDBJ whole genome shotgun (WGS) entry which is preliminary data.</text>
</comment>
<sequence length="48" mass="5502">MYTQPRSSAPKSLYEAPKHTVKTQAKTLFTFINGLLTPIKEVPSYDFR</sequence>
<dbReference type="EMBL" id="JAUQSX010000007">
    <property type="protein sequence ID" value="MDO7847597.1"/>
    <property type="molecule type" value="Genomic_DNA"/>
</dbReference>
<dbReference type="Proteomes" id="UP001167796">
    <property type="component" value="Unassembled WGS sequence"/>
</dbReference>
<proteinExistence type="predicted"/>
<gene>
    <name evidence="1" type="ORF">Q5H92_14600</name>
</gene>